<dbReference type="Gene3D" id="1.20.58.1520">
    <property type="match status" value="1"/>
</dbReference>
<name>A0A8S2GXH8_9BILA</name>
<feature type="region of interest" description="Disordered" evidence="2">
    <location>
        <begin position="617"/>
        <end position="680"/>
    </location>
</feature>
<organism evidence="4 5">
    <name type="scientific">Didymodactylos carnosus</name>
    <dbReference type="NCBI Taxonomy" id="1234261"/>
    <lineage>
        <taxon>Eukaryota</taxon>
        <taxon>Metazoa</taxon>
        <taxon>Spiralia</taxon>
        <taxon>Gnathifera</taxon>
        <taxon>Rotifera</taxon>
        <taxon>Eurotatoria</taxon>
        <taxon>Bdelloidea</taxon>
        <taxon>Philodinida</taxon>
        <taxon>Philodinidae</taxon>
        <taxon>Didymodactylos</taxon>
    </lineage>
</organism>
<dbReference type="GO" id="GO:1990023">
    <property type="term" value="C:mitotic spindle midzone"/>
    <property type="evidence" value="ECO:0007669"/>
    <property type="project" value="TreeGrafter"/>
</dbReference>
<dbReference type="Proteomes" id="UP000682733">
    <property type="component" value="Unassembled WGS sequence"/>
</dbReference>
<evidence type="ECO:0000256" key="1">
    <source>
        <dbReference type="SAM" id="Coils"/>
    </source>
</evidence>
<evidence type="ECO:0000256" key="2">
    <source>
        <dbReference type="SAM" id="MobiDB-lite"/>
    </source>
</evidence>
<dbReference type="GO" id="GO:0051256">
    <property type="term" value="P:mitotic spindle midzone assembly"/>
    <property type="evidence" value="ECO:0007669"/>
    <property type="project" value="TreeGrafter"/>
</dbReference>
<dbReference type="EMBL" id="CAJNOK010000907">
    <property type="protein sequence ID" value="CAF0782454.1"/>
    <property type="molecule type" value="Genomic_DNA"/>
</dbReference>
<feature type="compositionally biased region" description="Polar residues" evidence="2">
    <location>
        <begin position="640"/>
        <end position="651"/>
    </location>
</feature>
<evidence type="ECO:0000313" key="5">
    <source>
        <dbReference type="Proteomes" id="UP000682733"/>
    </source>
</evidence>
<gene>
    <name evidence="3" type="ORF">OVA965_LOCUS3685</name>
    <name evidence="4" type="ORF">TMI583_LOCUS3687</name>
</gene>
<dbReference type="AlphaFoldDB" id="A0A8S2GXH8"/>
<proteinExistence type="predicted"/>
<reference evidence="4" key="1">
    <citation type="submission" date="2021-02" db="EMBL/GenBank/DDBJ databases">
        <authorList>
            <person name="Nowell W R."/>
        </authorList>
    </citation>
    <scope>NUCLEOTIDE SEQUENCE</scope>
</reference>
<sequence>MTLETRDQKTNFITLVNLTWTQLSQTLIDIGYNDVQQTQETKLFIDDTRLFFQDRLKIFQEKRKELDVRITELINQMKILLFVLNEPEPKILTQILKLPLPIREEQLHKLIEDLKNVRNDREKKLKMLCTTMAYQSNALGIPFDPKYQDIEQLSQQLVHEFEVITSNMGIRLLSLKQHLKDLSEKLLELSGVDTNKTELDDLVQQFLKISDFTTLNEEIPNGVELKEQLSLLYDRLKQEHDRRMKELQTLHLNLIHLYKVCGIDIKDTPFAEIGIPTQQRLSTIQSEIEETVNKIELLKKEIKIIYQSVLQMRKELDENGKWLTQQESTLIVELLNLSDIFLWNKDHPSLPQLNEKLQKEYVNLMEEKERRIKMKDRYLNGIKRLWARMNLSENDEFRMMFSSKLNKIENHNSLEVVELCKKEYERLSAFRKDQIQALLLQTKTKLNQLWNEIEVPEIDRQLFLTQGMNDDDEQLLIMEEEIERLEKYIASIRQILTKIQKREWYKREMIEFEKIAGEPNRLKGSSIQLIKEEKFRKDLAKEFPKLTEDLRTMIANWERNDSKKRLFFRGEPYLSILNAETFSPDFELLHLKLLTKPLLDRANSVLSETDSFTTAPIQAKKRMSASQPRTQPVTLKPTGKTIQKSSVYSENTTKKVDSRPSTATSKETPSSSRTSSARSSLIDSVHVPLNNVLLSSTLSSIGKTKIPLPSKLVKQRTLPS</sequence>
<dbReference type="Pfam" id="PF03999">
    <property type="entry name" value="MAP65_ASE1"/>
    <property type="match status" value="1"/>
</dbReference>
<protein>
    <recommendedName>
        <fullName evidence="6">Protein regulator of cytokinesis 1</fullName>
    </recommendedName>
</protein>
<accession>A0A8S2GXH8</accession>
<dbReference type="Proteomes" id="UP000677228">
    <property type="component" value="Unassembled WGS sequence"/>
</dbReference>
<feature type="compositionally biased region" description="Low complexity" evidence="2">
    <location>
        <begin position="664"/>
        <end position="680"/>
    </location>
</feature>
<comment type="caution">
    <text evidence="4">The sequence shown here is derived from an EMBL/GenBank/DDBJ whole genome shotgun (WGS) entry which is preliminary data.</text>
</comment>
<dbReference type="GO" id="GO:0005737">
    <property type="term" value="C:cytoplasm"/>
    <property type="evidence" value="ECO:0007669"/>
    <property type="project" value="TreeGrafter"/>
</dbReference>
<dbReference type="InterPro" id="IPR007145">
    <property type="entry name" value="MAP65_Ase1_PRC1"/>
</dbReference>
<evidence type="ECO:0008006" key="6">
    <source>
        <dbReference type="Google" id="ProtNLM"/>
    </source>
</evidence>
<dbReference type="EMBL" id="CAJOBA010000908">
    <property type="protein sequence ID" value="CAF3564323.1"/>
    <property type="molecule type" value="Genomic_DNA"/>
</dbReference>
<evidence type="ECO:0000313" key="4">
    <source>
        <dbReference type="EMBL" id="CAF3564323.1"/>
    </source>
</evidence>
<feature type="coiled-coil region" evidence="1">
    <location>
        <begin position="468"/>
        <end position="502"/>
    </location>
</feature>
<dbReference type="PANTHER" id="PTHR19321">
    <property type="entry name" value="PROTEIN REGULATOR OF CYTOKINESIS 1 PRC1-RELATED"/>
    <property type="match status" value="1"/>
</dbReference>
<dbReference type="GO" id="GO:0008017">
    <property type="term" value="F:microtubule binding"/>
    <property type="evidence" value="ECO:0007669"/>
    <property type="project" value="InterPro"/>
</dbReference>
<keyword evidence="1" id="KW-0175">Coiled coil</keyword>
<evidence type="ECO:0000313" key="3">
    <source>
        <dbReference type="EMBL" id="CAF0782454.1"/>
    </source>
</evidence>
<feature type="compositionally biased region" description="Polar residues" evidence="2">
    <location>
        <begin position="624"/>
        <end position="633"/>
    </location>
</feature>
<dbReference type="PANTHER" id="PTHR19321:SF41">
    <property type="entry name" value="FASCETTO-RELATED"/>
    <property type="match status" value="1"/>
</dbReference>